<dbReference type="InterPro" id="IPR002586">
    <property type="entry name" value="CobQ/CobB/MinD/ParA_Nub-bd_dom"/>
</dbReference>
<reference evidence="9 10" key="1">
    <citation type="submission" date="2018-08" db="EMBL/GenBank/DDBJ databases">
        <title>A genome reference for cultivated species of the human gut microbiota.</title>
        <authorList>
            <person name="Zou Y."/>
            <person name="Xue W."/>
            <person name="Luo G."/>
        </authorList>
    </citation>
    <scope>NUCLEOTIDE SEQUENCE [LARGE SCALE GENOMIC DNA]</scope>
    <source>
        <strain evidence="9 10">AF37-2AT</strain>
    </source>
</reference>
<organism evidence="9 10">
    <name type="scientific">Sellimonas intestinalis</name>
    <dbReference type="NCBI Taxonomy" id="1653434"/>
    <lineage>
        <taxon>Bacteria</taxon>
        <taxon>Bacillati</taxon>
        <taxon>Bacillota</taxon>
        <taxon>Clostridia</taxon>
        <taxon>Lachnospirales</taxon>
        <taxon>Lachnospiraceae</taxon>
        <taxon>Sellimonas</taxon>
    </lineage>
</organism>
<evidence type="ECO:0000256" key="6">
    <source>
        <dbReference type="ARBA" id="ARBA00022962"/>
    </source>
</evidence>
<feature type="domain" description="CobB/CobQ-like glutamine amidotransferase" evidence="8">
    <location>
        <begin position="261"/>
        <end position="448"/>
    </location>
</feature>
<dbReference type="NCBIfam" id="NF002204">
    <property type="entry name" value="PRK01077.1"/>
    <property type="match status" value="1"/>
</dbReference>
<dbReference type="AlphaFoldDB" id="A0A3E3K4C7"/>
<dbReference type="RefSeq" id="WP_024733557.1">
    <property type="nucleotide sequence ID" value="NZ_BAABYU010000002.1"/>
</dbReference>
<comment type="caution">
    <text evidence="9">The sequence shown here is derived from an EMBL/GenBank/DDBJ whole genome shotgun (WGS) entry which is preliminary data.</text>
</comment>
<dbReference type="Proteomes" id="UP000261080">
    <property type="component" value="Unassembled WGS sequence"/>
</dbReference>
<sequence length="467" mass="51800">MNNTTGRILIAGTASGCGKTSVVCALLRAFQKRGLSLAACKCGPDYIDPLFHERILGIPSENLDLFFHTPKVQRRLFQKHGEGKDLVVAEGVMGYYDGLRCSDPEGSTSEIAAALNLPVVLVLPCRGMGHSVLPLLKGYLDYERTRQVRAVVFNGMTGRTYGQLAPVAEAWLAKEGYDVRLAGYFPILPKAALPGRHLGLLLPGEVESLEKKLDLLADQAEQTLDLDLLYRIAKEGTDAGDREDLLMETGKSAGTVRPPVRIAAAKDEAFCFYYKDNLELLRELGCEILYFSPIHDMALPDGTEGILLSGGYPELYAEELAKNKGIRQDIFKSLAAGMPCLAECGGFLYLKEELEAEDGNFYPMTGFLEGRGYRTESLGRFGYVTLEAKSDLVYLRQGETIRGHEFHYWDCTENGSRCRAVKPDGKRNWDCVEQKEAVFAGFPHISYDSCPDFAKRFVKVCLERRKT</sequence>
<evidence type="ECO:0000256" key="3">
    <source>
        <dbReference type="ARBA" id="ARBA00022741"/>
    </source>
</evidence>
<dbReference type="Gene3D" id="3.40.50.880">
    <property type="match status" value="1"/>
</dbReference>
<dbReference type="GO" id="GO:0042242">
    <property type="term" value="F:cobyrinic acid a,c-diamide synthase activity"/>
    <property type="evidence" value="ECO:0007669"/>
    <property type="project" value="InterPro"/>
</dbReference>
<keyword evidence="2" id="KW-0436">Ligase</keyword>
<gene>
    <name evidence="9" type="ORF">DW016_05090</name>
</gene>
<keyword evidence="4" id="KW-0067">ATP-binding</keyword>
<dbReference type="Gene3D" id="3.40.50.300">
    <property type="entry name" value="P-loop containing nucleotide triphosphate hydrolases"/>
    <property type="match status" value="2"/>
</dbReference>
<dbReference type="NCBIfam" id="TIGR00379">
    <property type="entry name" value="cobB"/>
    <property type="match status" value="1"/>
</dbReference>
<evidence type="ECO:0000256" key="5">
    <source>
        <dbReference type="ARBA" id="ARBA00022842"/>
    </source>
</evidence>
<dbReference type="PANTHER" id="PTHR43873:SF1">
    <property type="entry name" value="COBYRINATE A,C-DIAMIDE SYNTHASE"/>
    <property type="match status" value="1"/>
</dbReference>
<accession>A0A3E3K4C7</accession>
<dbReference type="Pfam" id="PF07685">
    <property type="entry name" value="GATase_3"/>
    <property type="match status" value="1"/>
</dbReference>
<keyword evidence="10" id="KW-1185">Reference proteome</keyword>
<evidence type="ECO:0000256" key="4">
    <source>
        <dbReference type="ARBA" id="ARBA00022840"/>
    </source>
</evidence>
<dbReference type="CDD" id="cd03130">
    <property type="entry name" value="GATase1_CobB"/>
    <property type="match status" value="1"/>
</dbReference>
<dbReference type="EMBL" id="QVLX01000002">
    <property type="protein sequence ID" value="RGE88882.1"/>
    <property type="molecule type" value="Genomic_DNA"/>
</dbReference>
<keyword evidence="6" id="KW-0315">Glutamine amidotransferase</keyword>
<dbReference type="InterPro" id="IPR027417">
    <property type="entry name" value="P-loop_NTPase"/>
</dbReference>
<dbReference type="SUPFAM" id="SSF52540">
    <property type="entry name" value="P-loop containing nucleoside triphosphate hydrolases"/>
    <property type="match status" value="1"/>
</dbReference>
<dbReference type="InterPro" id="IPR029062">
    <property type="entry name" value="Class_I_gatase-like"/>
</dbReference>
<feature type="domain" description="CobQ/CobB/MinD/ParA nucleotide binding" evidence="7">
    <location>
        <begin position="8"/>
        <end position="45"/>
    </location>
</feature>
<dbReference type="GO" id="GO:0005524">
    <property type="term" value="F:ATP binding"/>
    <property type="evidence" value="ECO:0007669"/>
    <property type="project" value="UniProtKB-KW"/>
</dbReference>
<dbReference type="InterPro" id="IPR011698">
    <property type="entry name" value="GATase_3"/>
</dbReference>
<keyword evidence="5" id="KW-0460">Magnesium</keyword>
<dbReference type="SUPFAM" id="SSF52317">
    <property type="entry name" value="Class I glutamine amidotransferase-like"/>
    <property type="match status" value="1"/>
</dbReference>
<evidence type="ECO:0000259" key="8">
    <source>
        <dbReference type="Pfam" id="PF07685"/>
    </source>
</evidence>
<dbReference type="GeneID" id="97193815"/>
<evidence type="ECO:0000313" key="9">
    <source>
        <dbReference type="EMBL" id="RGE88882.1"/>
    </source>
</evidence>
<evidence type="ECO:0000256" key="2">
    <source>
        <dbReference type="ARBA" id="ARBA00022598"/>
    </source>
</evidence>
<dbReference type="PANTHER" id="PTHR43873">
    <property type="entry name" value="COBYRINATE A,C-DIAMIDE SYNTHASE"/>
    <property type="match status" value="1"/>
</dbReference>
<proteinExistence type="predicted"/>
<protein>
    <submittedName>
        <fullName evidence="9">Cobyrinate a,c-diamide synthase</fullName>
    </submittedName>
</protein>
<dbReference type="Pfam" id="PF01656">
    <property type="entry name" value="CbiA"/>
    <property type="match status" value="1"/>
</dbReference>
<keyword evidence="3" id="KW-0547">Nucleotide-binding</keyword>
<evidence type="ECO:0000259" key="7">
    <source>
        <dbReference type="Pfam" id="PF01656"/>
    </source>
</evidence>
<evidence type="ECO:0000256" key="1">
    <source>
        <dbReference type="ARBA" id="ARBA00001946"/>
    </source>
</evidence>
<evidence type="ECO:0000313" key="10">
    <source>
        <dbReference type="Proteomes" id="UP000261080"/>
    </source>
</evidence>
<dbReference type="OrthoDB" id="9764035at2"/>
<dbReference type="PROSITE" id="PS51274">
    <property type="entry name" value="GATASE_COBBQ"/>
    <property type="match status" value="1"/>
</dbReference>
<name>A0A3E3K4C7_9FIRM</name>
<comment type="cofactor">
    <cofactor evidence="1">
        <name>Mg(2+)</name>
        <dbReference type="ChEBI" id="CHEBI:18420"/>
    </cofactor>
</comment>
<dbReference type="InterPro" id="IPR004484">
    <property type="entry name" value="CbiA/CobB_synth"/>
</dbReference>